<proteinExistence type="predicted"/>
<organism evidence="2">
    <name type="scientific">Candidatus Electrothrix aestuarii</name>
    <dbReference type="NCBI Taxonomy" id="3062594"/>
    <lineage>
        <taxon>Bacteria</taxon>
        <taxon>Pseudomonadati</taxon>
        <taxon>Thermodesulfobacteriota</taxon>
        <taxon>Desulfobulbia</taxon>
        <taxon>Desulfobulbales</taxon>
        <taxon>Desulfobulbaceae</taxon>
        <taxon>Candidatus Electrothrix</taxon>
    </lineage>
</organism>
<gene>
    <name evidence="2" type="ORF">Q3M24_19200</name>
</gene>
<accession>A0AAU8LU32</accession>
<dbReference type="EMBL" id="CP159373">
    <property type="protein sequence ID" value="XCN72397.1"/>
    <property type="molecule type" value="Genomic_DNA"/>
</dbReference>
<feature type="domain" description="BBC1/AIM3 cysteine proteinase-fold" evidence="1">
    <location>
        <begin position="34"/>
        <end position="114"/>
    </location>
</feature>
<dbReference type="AlphaFoldDB" id="A0AAU8LU32"/>
<dbReference type="Pfam" id="PF25459">
    <property type="entry name" value="AIM3_BBC1_C"/>
    <property type="match status" value="1"/>
</dbReference>
<protein>
    <recommendedName>
        <fullName evidence="1">BBC1/AIM3 cysteine proteinase-fold domain-containing protein</fullName>
    </recommendedName>
</protein>
<reference evidence="2" key="1">
    <citation type="journal article" date="2024" name="Syst. Appl. Microbiol.">
        <title>First single-strain enrichments of Electrothrix cable bacteria, description of E. aestuarii sp. nov. and E. rattekaaiensis sp. nov., and proposal of a cable bacteria taxonomy following the rules of the SeqCode.</title>
        <authorList>
            <person name="Plum-Jensen L.E."/>
            <person name="Schramm A."/>
            <person name="Marshall I.P.G."/>
        </authorList>
    </citation>
    <scope>NUCLEOTIDE SEQUENCE</scope>
    <source>
        <strain evidence="2">Rat1</strain>
    </source>
</reference>
<name>A0AAU8LU32_9BACT</name>
<evidence type="ECO:0000313" key="2">
    <source>
        <dbReference type="EMBL" id="XCN72397.1"/>
    </source>
</evidence>
<sequence length="162" mass="18274">MFSHSLINPSLINLLQELLLALDTNSESSALNGDILEWARNQLGSQVGSGQCWDLAEQAIIRKDGKSSRELTLYSSEEEFHDQADYVWGNQIALKKVKPGDILQFRDYEWKFYRSIDISFDDGGELNIKGPEYHITHPINRHTAIVSGTLSNGQVDPNSFFS</sequence>
<dbReference type="InterPro" id="IPR057402">
    <property type="entry name" value="AIM3_BBC1_C"/>
</dbReference>
<reference evidence="2" key="2">
    <citation type="submission" date="2024-06" db="EMBL/GenBank/DDBJ databases">
        <authorList>
            <person name="Plum-Jensen L.E."/>
            <person name="Schramm A."/>
            <person name="Marshall I.P.G."/>
        </authorList>
    </citation>
    <scope>NUCLEOTIDE SEQUENCE</scope>
    <source>
        <strain evidence="2">Rat1</strain>
    </source>
</reference>
<evidence type="ECO:0000259" key="1">
    <source>
        <dbReference type="Pfam" id="PF25459"/>
    </source>
</evidence>
<dbReference type="KEGG" id="eaj:Q3M24_19200"/>